<dbReference type="SUPFAM" id="SSF53335">
    <property type="entry name" value="S-adenosyl-L-methionine-dependent methyltransferases"/>
    <property type="match status" value="1"/>
</dbReference>
<keyword evidence="3" id="KW-1185">Reference proteome</keyword>
<dbReference type="Gene3D" id="3.40.50.150">
    <property type="entry name" value="Vaccinia Virus protein VP39"/>
    <property type="match status" value="1"/>
</dbReference>
<dbReference type="InterPro" id="IPR029063">
    <property type="entry name" value="SAM-dependent_MTases_sf"/>
</dbReference>
<dbReference type="AlphaFoldDB" id="A0A4Y7SXK1"/>
<dbReference type="STRING" id="71717.A0A4Y7SXK1"/>
<protein>
    <recommendedName>
        <fullName evidence="4">S-adenosyl-L-methionine-dependent methyltransferase</fullName>
    </recommendedName>
</protein>
<dbReference type="Pfam" id="PF13489">
    <property type="entry name" value="Methyltransf_23"/>
    <property type="match status" value="1"/>
</dbReference>
<dbReference type="PANTHER" id="PTHR45036:SF1">
    <property type="entry name" value="METHYLTRANSFERASE LIKE 7A"/>
    <property type="match status" value="1"/>
</dbReference>
<dbReference type="PANTHER" id="PTHR45036">
    <property type="entry name" value="METHYLTRANSFERASE LIKE 7B"/>
    <property type="match status" value="1"/>
</dbReference>
<feature type="chain" id="PRO_5021325647" description="S-adenosyl-L-methionine-dependent methyltransferase" evidence="1">
    <location>
        <begin position="31"/>
        <end position="272"/>
    </location>
</feature>
<accession>A0A4Y7SXK1</accession>
<evidence type="ECO:0000313" key="3">
    <source>
        <dbReference type="Proteomes" id="UP000298030"/>
    </source>
</evidence>
<evidence type="ECO:0000256" key="1">
    <source>
        <dbReference type="SAM" id="SignalP"/>
    </source>
</evidence>
<organism evidence="2 3">
    <name type="scientific">Coprinellus micaceus</name>
    <name type="common">Glistening ink-cap mushroom</name>
    <name type="synonym">Coprinus micaceus</name>
    <dbReference type="NCBI Taxonomy" id="71717"/>
    <lineage>
        <taxon>Eukaryota</taxon>
        <taxon>Fungi</taxon>
        <taxon>Dikarya</taxon>
        <taxon>Basidiomycota</taxon>
        <taxon>Agaricomycotina</taxon>
        <taxon>Agaricomycetes</taxon>
        <taxon>Agaricomycetidae</taxon>
        <taxon>Agaricales</taxon>
        <taxon>Agaricineae</taxon>
        <taxon>Psathyrellaceae</taxon>
        <taxon>Coprinellus</taxon>
    </lineage>
</organism>
<dbReference type="CDD" id="cd02440">
    <property type="entry name" value="AdoMet_MTases"/>
    <property type="match status" value="1"/>
</dbReference>
<sequence length="272" mass="30386">MKISAALSPFWDLLLAIQVALLPTLRSILANPTLLFRPNALTRIFMAYIWEGGFGNGTDENGRLPKTQLITPNAYGVVLDLGAGHGHAVQYLDRTKVTHYVALEPNAQMHPFIRASASPAGFSEADGTLVIIACGAEESHKILSALPNNRPVDTIISVLTLCTIPSPLKTLHNLVRDVLRADGGVFLFYEHVLSEREDVQWWQRVWTPVWTVPFDGCRLDRATHRWVRDLKIAGEDGAKEPEGAWREGELWGKEGESEENLFWHQAGRFVKE</sequence>
<comment type="caution">
    <text evidence="2">The sequence shown here is derived from an EMBL/GenBank/DDBJ whole genome shotgun (WGS) entry which is preliminary data.</text>
</comment>
<dbReference type="OrthoDB" id="540004at2759"/>
<proteinExistence type="predicted"/>
<keyword evidence="1" id="KW-0732">Signal</keyword>
<dbReference type="Proteomes" id="UP000298030">
    <property type="component" value="Unassembled WGS sequence"/>
</dbReference>
<dbReference type="EMBL" id="QPFP01000048">
    <property type="protein sequence ID" value="TEB26431.1"/>
    <property type="molecule type" value="Genomic_DNA"/>
</dbReference>
<dbReference type="InterPro" id="IPR052356">
    <property type="entry name" value="Thiol_S-MT"/>
</dbReference>
<feature type="signal peptide" evidence="1">
    <location>
        <begin position="1"/>
        <end position="30"/>
    </location>
</feature>
<reference evidence="2 3" key="1">
    <citation type="journal article" date="2019" name="Nat. Ecol. Evol.">
        <title>Megaphylogeny resolves global patterns of mushroom evolution.</title>
        <authorList>
            <person name="Varga T."/>
            <person name="Krizsan K."/>
            <person name="Foldi C."/>
            <person name="Dima B."/>
            <person name="Sanchez-Garcia M."/>
            <person name="Sanchez-Ramirez S."/>
            <person name="Szollosi G.J."/>
            <person name="Szarkandi J.G."/>
            <person name="Papp V."/>
            <person name="Albert L."/>
            <person name="Andreopoulos W."/>
            <person name="Angelini C."/>
            <person name="Antonin V."/>
            <person name="Barry K.W."/>
            <person name="Bougher N.L."/>
            <person name="Buchanan P."/>
            <person name="Buyck B."/>
            <person name="Bense V."/>
            <person name="Catcheside P."/>
            <person name="Chovatia M."/>
            <person name="Cooper J."/>
            <person name="Damon W."/>
            <person name="Desjardin D."/>
            <person name="Finy P."/>
            <person name="Geml J."/>
            <person name="Haridas S."/>
            <person name="Hughes K."/>
            <person name="Justo A."/>
            <person name="Karasinski D."/>
            <person name="Kautmanova I."/>
            <person name="Kiss B."/>
            <person name="Kocsube S."/>
            <person name="Kotiranta H."/>
            <person name="LaButti K.M."/>
            <person name="Lechner B.E."/>
            <person name="Liimatainen K."/>
            <person name="Lipzen A."/>
            <person name="Lukacs Z."/>
            <person name="Mihaltcheva S."/>
            <person name="Morgado L.N."/>
            <person name="Niskanen T."/>
            <person name="Noordeloos M.E."/>
            <person name="Ohm R.A."/>
            <person name="Ortiz-Santana B."/>
            <person name="Ovrebo C."/>
            <person name="Racz N."/>
            <person name="Riley R."/>
            <person name="Savchenko A."/>
            <person name="Shiryaev A."/>
            <person name="Soop K."/>
            <person name="Spirin V."/>
            <person name="Szebenyi C."/>
            <person name="Tomsovsky M."/>
            <person name="Tulloss R.E."/>
            <person name="Uehling J."/>
            <person name="Grigoriev I.V."/>
            <person name="Vagvolgyi C."/>
            <person name="Papp T."/>
            <person name="Martin F.M."/>
            <person name="Miettinen O."/>
            <person name="Hibbett D.S."/>
            <person name="Nagy L.G."/>
        </authorList>
    </citation>
    <scope>NUCLEOTIDE SEQUENCE [LARGE SCALE GENOMIC DNA]</scope>
    <source>
        <strain evidence="2 3">FP101781</strain>
    </source>
</reference>
<name>A0A4Y7SXK1_COPMI</name>
<evidence type="ECO:0000313" key="2">
    <source>
        <dbReference type="EMBL" id="TEB26431.1"/>
    </source>
</evidence>
<evidence type="ECO:0008006" key="4">
    <source>
        <dbReference type="Google" id="ProtNLM"/>
    </source>
</evidence>
<gene>
    <name evidence="2" type="ORF">FA13DRAFT_1737362</name>
</gene>